<protein>
    <submittedName>
        <fullName evidence="1">Uncharacterized protein</fullName>
    </submittedName>
</protein>
<dbReference type="EMBL" id="JAHHIF010000055">
    <property type="protein sequence ID" value="MBW4548163.1"/>
    <property type="molecule type" value="Genomic_DNA"/>
</dbReference>
<reference evidence="1" key="1">
    <citation type="submission" date="2021-05" db="EMBL/GenBank/DDBJ databases">
        <authorList>
            <person name="Pietrasiak N."/>
            <person name="Ward R."/>
            <person name="Stajich J.E."/>
            <person name="Kurbessoian T."/>
        </authorList>
    </citation>
    <scope>NUCLEOTIDE SEQUENCE</scope>
    <source>
        <strain evidence="1">CPER-KK1</strain>
    </source>
</reference>
<sequence>MLHPDLEEALELETLTLFGQLGYTTCWIPQLPDRGRGKIQWFTGLLQVLRVVTTDITQMTTLPSAKKGLSSYAIAPHPQSGTIFGLSEA</sequence>
<gene>
    <name evidence="1" type="ORF">KME25_27535</name>
</gene>
<reference evidence="1" key="2">
    <citation type="journal article" date="2022" name="Microbiol. Resour. Announc.">
        <title>Metagenome Sequencing to Explore Phylogenomics of Terrestrial Cyanobacteria.</title>
        <authorList>
            <person name="Ward R.D."/>
            <person name="Stajich J.E."/>
            <person name="Johansen J.R."/>
            <person name="Huntemann M."/>
            <person name="Clum A."/>
            <person name="Foster B."/>
            <person name="Foster B."/>
            <person name="Roux S."/>
            <person name="Palaniappan K."/>
            <person name="Varghese N."/>
            <person name="Mukherjee S."/>
            <person name="Reddy T.B.K."/>
            <person name="Daum C."/>
            <person name="Copeland A."/>
            <person name="Chen I.A."/>
            <person name="Ivanova N.N."/>
            <person name="Kyrpides N.C."/>
            <person name="Shapiro N."/>
            <person name="Eloe-Fadrosh E.A."/>
            <person name="Pietrasiak N."/>
        </authorList>
    </citation>
    <scope>NUCLEOTIDE SEQUENCE</scope>
    <source>
        <strain evidence="1">CPER-KK1</strain>
    </source>
</reference>
<dbReference type="AlphaFoldDB" id="A0A951PR39"/>
<name>A0A951PR39_9CYAN</name>
<evidence type="ECO:0000313" key="1">
    <source>
        <dbReference type="EMBL" id="MBW4548163.1"/>
    </source>
</evidence>
<accession>A0A951PR39</accession>
<organism evidence="1 2">
    <name type="scientific">Symplocastrum torsivum CPER-KK1</name>
    <dbReference type="NCBI Taxonomy" id="450513"/>
    <lineage>
        <taxon>Bacteria</taxon>
        <taxon>Bacillati</taxon>
        <taxon>Cyanobacteriota</taxon>
        <taxon>Cyanophyceae</taxon>
        <taxon>Oscillatoriophycideae</taxon>
        <taxon>Oscillatoriales</taxon>
        <taxon>Microcoleaceae</taxon>
        <taxon>Symplocastrum</taxon>
    </lineage>
</organism>
<proteinExistence type="predicted"/>
<dbReference type="Proteomes" id="UP000753908">
    <property type="component" value="Unassembled WGS sequence"/>
</dbReference>
<comment type="caution">
    <text evidence="1">The sequence shown here is derived from an EMBL/GenBank/DDBJ whole genome shotgun (WGS) entry which is preliminary data.</text>
</comment>
<evidence type="ECO:0000313" key="2">
    <source>
        <dbReference type="Proteomes" id="UP000753908"/>
    </source>
</evidence>